<dbReference type="Gene3D" id="3.30.1490.20">
    <property type="entry name" value="ATP-grasp fold, A domain"/>
    <property type="match status" value="1"/>
</dbReference>
<dbReference type="PANTHER" id="PTHR43615:SF1">
    <property type="entry name" value="PPDK_N DOMAIN-CONTAINING PROTEIN"/>
    <property type="match status" value="1"/>
</dbReference>
<dbReference type="GO" id="GO:0008986">
    <property type="term" value="F:pyruvate, water dikinase activity"/>
    <property type="evidence" value="ECO:0007669"/>
    <property type="project" value="UniProtKB-EC"/>
</dbReference>
<proteinExistence type="predicted"/>
<sequence length="840" mass="89102">MLEGHSEAARHRRETPEVGDLKDFGAGDLAAAGGKGANLGELLRIGLPVPAGFIISTAGFASMLDDTGLRSGISALLDGGAAGHDIRTAVGAVAVPAPLAGKIIAAYRRLGSGPVAVRSSATAEDLPGAAFAGQQDTFLNVTGEAALLKAVVACWASLWTDRAIAYRARRGIDERGLGMAVVVQEMVPAEVAGVMFSADPVTGRRDRTVLDAAAGLGESVVSGLVTPEHYVLDASGRLRDWSPGGAETVVEAASGGGTRQRPGTVSVGRILGKARLAELARISRRATEHFGTPQDMEWAVSGDKVLVLQSRPMTALPPEPVVLNPLQRRVGPFFIEMFQERPYPLDVSGWLRFGIVGMLQSMAGSLGVRFPSVSQMLPEEDGVVSRLVVPSPRPTLRTLAAPFSVVRRARRFDPANWRADARFASFLADIDELNSRDLGQLDWAAVVAFARRALRATELVTQLRVSYLPGAFLPQLGLRAMLLILGKHRLASALIAGAPTQTSRGNEVLEHLAGLVRNDVDLARAFAGLSPRELLEQLAVESEFAAFGKEFDDFLAEYGHRETVSLVLSSSPTWIDAPAVVLGLVKMLLVEPPATTNQTGEALESLLHHRALRGRRLRTWALGSVEAARRGMGFREDSHFYLTMALPPLRRALLELGARLRSAGVLDEAHEVFHLRFEELASIDGGGSLAPGEAARWHGIVRARSAKREELAGVPLLDLDAAFAPRAPEGNALLRGTPASRGTATGIVRVIRGPEGFGELRAGEILVCPYTNPSWTPLFQRAAAVVVDTGGLGSHTAIVAREYGIPAVMGTRTGTNVLADGDRVTVDGGTGRITAVGEGP</sequence>
<dbReference type="RefSeq" id="WP_310287296.1">
    <property type="nucleotide sequence ID" value="NZ_BAAAWO010000001.1"/>
</dbReference>
<dbReference type="Pfam" id="PF01326">
    <property type="entry name" value="PPDK_N"/>
    <property type="match status" value="1"/>
</dbReference>
<dbReference type="InterPro" id="IPR051549">
    <property type="entry name" value="PEP_Utilizing_Enz"/>
</dbReference>
<protein>
    <submittedName>
        <fullName evidence="4">Pyruvate,water dikinase</fullName>
        <ecNumber evidence="4">2.7.9.2</ecNumber>
    </submittedName>
</protein>
<reference evidence="4 5" key="1">
    <citation type="submission" date="2023-07" db="EMBL/GenBank/DDBJ databases">
        <title>Sequencing the genomes of 1000 actinobacteria strains.</title>
        <authorList>
            <person name="Klenk H.-P."/>
        </authorList>
    </citation>
    <scope>NUCLEOTIDE SEQUENCE [LARGE SCALE GENOMIC DNA]</scope>
    <source>
        <strain evidence="4 5">DSM 20167</strain>
    </source>
</reference>
<name>A0ABU2BDY9_9MICC</name>
<feature type="domain" description="Pyruvate phosphate dikinase AMP/ATP-binding" evidence="3">
    <location>
        <begin position="31"/>
        <end position="317"/>
    </location>
</feature>
<organism evidence="4 5">
    <name type="scientific">Paeniglutamicibacter sulfureus</name>
    <dbReference type="NCBI Taxonomy" id="43666"/>
    <lineage>
        <taxon>Bacteria</taxon>
        <taxon>Bacillati</taxon>
        <taxon>Actinomycetota</taxon>
        <taxon>Actinomycetes</taxon>
        <taxon>Micrococcales</taxon>
        <taxon>Micrococcaceae</taxon>
        <taxon>Paeniglutamicibacter</taxon>
    </lineage>
</organism>
<dbReference type="InterPro" id="IPR036637">
    <property type="entry name" value="Phosphohistidine_dom_sf"/>
</dbReference>
<dbReference type="InterPro" id="IPR013815">
    <property type="entry name" value="ATP_grasp_subdomain_1"/>
</dbReference>
<dbReference type="PANTHER" id="PTHR43615">
    <property type="entry name" value="PHOSPHOENOLPYRUVATE SYNTHASE-RELATED"/>
    <property type="match status" value="1"/>
</dbReference>
<dbReference type="Gene3D" id="3.50.30.10">
    <property type="entry name" value="Phosphohistidine domain"/>
    <property type="match status" value="1"/>
</dbReference>
<evidence type="ECO:0000313" key="5">
    <source>
        <dbReference type="Proteomes" id="UP001183817"/>
    </source>
</evidence>
<dbReference type="SUPFAM" id="SSF56059">
    <property type="entry name" value="Glutathione synthetase ATP-binding domain-like"/>
    <property type="match status" value="1"/>
</dbReference>
<dbReference type="EMBL" id="JAVDYI010000001">
    <property type="protein sequence ID" value="MDR7356486.1"/>
    <property type="molecule type" value="Genomic_DNA"/>
</dbReference>
<dbReference type="EC" id="2.7.9.2" evidence="4"/>
<dbReference type="Pfam" id="PF00391">
    <property type="entry name" value="PEP-utilizers"/>
    <property type="match status" value="1"/>
</dbReference>
<feature type="domain" description="PEP-utilising enzyme mobile" evidence="2">
    <location>
        <begin position="761"/>
        <end position="831"/>
    </location>
</feature>
<evidence type="ECO:0000259" key="2">
    <source>
        <dbReference type="Pfam" id="PF00391"/>
    </source>
</evidence>
<keyword evidence="4" id="KW-0808">Transferase</keyword>
<dbReference type="SUPFAM" id="SSF52009">
    <property type="entry name" value="Phosphohistidine domain"/>
    <property type="match status" value="1"/>
</dbReference>
<evidence type="ECO:0000259" key="3">
    <source>
        <dbReference type="Pfam" id="PF01326"/>
    </source>
</evidence>
<accession>A0ABU2BDY9</accession>
<evidence type="ECO:0000256" key="1">
    <source>
        <dbReference type="SAM" id="MobiDB-lite"/>
    </source>
</evidence>
<dbReference type="InterPro" id="IPR008279">
    <property type="entry name" value="PEP-util_enz_mobile_dom"/>
</dbReference>
<keyword evidence="5" id="KW-1185">Reference proteome</keyword>
<dbReference type="Proteomes" id="UP001183817">
    <property type="component" value="Unassembled WGS sequence"/>
</dbReference>
<comment type="caution">
    <text evidence="4">The sequence shown here is derived from an EMBL/GenBank/DDBJ whole genome shotgun (WGS) entry which is preliminary data.</text>
</comment>
<keyword evidence="4" id="KW-0670">Pyruvate</keyword>
<feature type="region of interest" description="Disordered" evidence="1">
    <location>
        <begin position="1"/>
        <end position="21"/>
    </location>
</feature>
<dbReference type="Gene3D" id="3.30.470.20">
    <property type="entry name" value="ATP-grasp fold, B domain"/>
    <property type="match status" value="1"/>
</dbReference>
<evidence type="ECO:0000313" key="4">
    <source>
        <dbReference type="EMBL" id="MDR7356486.1"/>
    </source>
</evidence>
<gene>
    <name evidence="4" type="ORF">J2S64_000177</name>
</gene>
<dbReference type="InterPro" id="IPR002192">
    <property type="entry name" value="PPDK_AMP/ATP-bd"/>
</dbReference>